<dbReference type="InterPro" id="IPR004435">
    <property type="entry name" value="MobB_dom"/>
</dbReference>
<feature type="domain" description="Molybdopterin-guanine dinucleotide biosynthesis protein B (MobB)" evidence="1">
    <location>
        <begin position="3"/>
        <end position="135"/>
    </location>
</feature>
<name>A0A516H6T8_9PROT</name>
<dbReference type="GO" id="GO:0006777">
    <property type="term" value="P:Mo-molybdopterin cofactor biosynthetic process"/>
    <property type="evidence" value="ECO:0007669"/>
    <property type="project" value="InterPro"/>
</dbReference>
<evidence type="ECO:0000313" key="2">
    <source>
        <dbReference type="EMBL" id="QDO99486.1"/>
    </source>
</evidence>
<proteinExistence type="predicted"/>
<evidence type="ECO:0000313" key="3">
    <source>
        <dbReference type="Proteomes" id="UP000317496"/>
    </source>
</evidence>
<reference evidence="2 3" key="1">
    <citation type="submission" date="2019-07" db="EMBL/GenBank/DDBJ databases">
        <title>Genome sequencing for Ferrovibrio sp. K5.</title>
        <authorList>
            <person name="Park S.-J."/>
        </authorList>
    </citation>
    <scope>NUCLEOTIDE SEQUENCE [LARGE SCALE GENOMIC DNA]</scope>
    <source>
        <strain evidence="2 3">K5</strain>
    </source>
</reference>
<dbReference type="CDD" id="cd03116">
    <property type="entry name" value="MobB"/>
    <property type="match status" value="1"/>
</dbReference>
<dbReference type="PANTHER" id="PTHR40072">
    <property type="entry name" value="MOLYBDOPTERIN-GUANINE DINUCLEOTIDE BIOSYNTHESIS ADAPTER PROTEIN-RELATED"/>
    <property type="match status" value="1"/>
</dbReference>
<dbReference type="GO" id="GO:0005525">
    <property type="term" value="F:GTP binding"/>
    <property type="evidence" value="ECO:0007669"/>
    <property type="project" value="InterPro"/>
</dbReference>
<dbReference type="Gene3D" id="3.40.50.300">
    <property type="entry name" value="P-loop containing nucleotide triphosphate hydrolases"/>
    <property type="match status" value="1"/>
</dbReference>
<dbReference type="AlphaFoldDB" id="A0A516H6T8"/>
<gene>
    <name evidence="2" type="primary">mobB</name>
    <name evidence="2" type="ORF">FNB15_20415</name>
</gene>
<dbReference type="PANTHER" id="PTHR40072:SF1">
    <property type="entry name" value="MOLYBDOPTERIN-GUANINE DINUCLEOTIDE BIOSYNTHESIS ADAPTER PROTEIN"/>
    <property type="match status" value="1"/>
</dbReference>
<evidence type="ECO:0000259" key="1">
    <source>
        <dbReference type="Pfam" id="PF03205"/>
    </source>
</evidence>
<dbReference type="EMBL" id="CP041636">
    <property type="protein sequence ID" value="QDO99486.1"/>
    <property type="molecule type" value="Genomic_DNA"/>
</dbReference>
<organism evidence="2 3">
    <name type="scientific">Ferrovibrio terrae</name>
    <dbReference type="NCBI Taxonomy" id="2594003"/>
    <lineage>
        <taxon>Bacteria</taxon>
        <taxon>Pseudomonadati</taxon>
        <taxon>Pseudomonadota</taxon>
        <taxon>Alphaproteobacteria</taxon>
        <taxon>Rhodospirillales</taxon>
        <taxon>Rhodospirillaceae</taxon>
        <taxon>Ferrovibrio</taxon>
    </lineage>
</organism>
<dbReference type="NCBIfam" id="TIGR00176">
    <property type="entry name" value="mobB"/>
    <property type="match status" value="1"/>
</dbReference>
<sequence length="175" mass="19003">MKVLGISGWSGAGKTTLLAELIPLLVARGVKVSTIKHAHHEFDVDKPGKDSYRHREAGAAEVLISSVKRYAIMHEHRGAAEPTLEELLTRLSPVDLVLVEGFKKSAHAKIEVWRASVGKPMLQPDDPSVIAVASDTSVPGLKVPMLDANRPQQVADFIMAWLADDKDEARRGAAE</sequence>
<dbReference type="InterPro" id="IPR027417">
    <property type="entry name" value="P-loop_NTPase"/>
</dbReference>
<dbReference type="OrthoDB" id="9804758at2"/>
<dbReference type="RefSeq" id="WP_144258482.1">
    <property type="nucleotide sequence ID" value="NZ_CP041636.1"/>
</dbReference>
<dbReference type="Proteomes" id="UP000317496">
    <property type="component" value="Chromosome"/>
</dbReference>
<keyword evidence="3" id="KW-1185">Reference proteome</keyword>
<dbReference type="Pfam" id="PF03205">
    <property type="entry name" value="MobB"/>
    <property type="match status" value="1"/>
</dbReference>
<protein>
    <submittedName>
        <fullName evidence="2">Molybdopterin-guanine dinucleotide biosynthesis protein B</fullName>
    </submittedName>
</protein>
<accession>A0A516H6T8</accession>
<dbReference type="SUPFAM" id="SSF52540">
    <property type="entry name" value="P-loop containing nucleoside triphosphate hydrolases"/>
    <property type="match status" value="1"/>
</dbReference>
<dbReference type="InterPro" id="IPR052539">
    <property type="entry name" value="MGD_biosynthesis_adapter"/>
</dbReference>
<dbReference type="KEGG" id="fer:FNB15_20415"/>